<evidence type="ECO:0000313" key="8">
    <source>
        <dbReference type="Proteomes" id="UP000009170"/>
    </source>
</evidence>
<dbReference type="AlphaFoldDB" id="A0A096P8H0"/>
<evidence type="ECO:0000256" key="4">
    <source>
        <dbReference type="PROSITE-ProRule" id="PRU00221"/>
    </source>
</evidence>
<evidence type="ECO:0000256" key="5">
    <source>
        <dbReference type="SAM" id="MobiDB-lite"/>
    </source>
</evidence>
<dbReference type="InterPro" id="IPR053299">
    <property type="entry name" value="ASTRA_WD_repeat"/>
</dbReference>
<dbReference type="PANTHER" id="PTHR44156">
    <property type="entry name" value="SUPERNUMERARY LIMBS, ISOFORM B-RELATED"/>
    <property type="match status" value="1"/>
</dbReference>
<dbReference type="InterPro" id="IPR015943">
    <property type="entry name" value="WD40/YVTN_repeat-like_dom_sf"/>
</dbReference>
<dbReference type="PROSITE" id="PS50082">
    <property type="entry name" value="WD_REPEATS_2"/>
    <property type="match status" value="2"/>
</dbReference>
<dbReference type="SMART" id="SM00184">
    <property type="entry name" value="RING"/>
    <property type="match status" value="1"/>
</dbReference>
<dbReference type="RefSeq" id="XP_022840269.1">
    <property type="nucleotide sequence ID" value="XM_022982779.1"/>
</dbReference>
<accession>A0A096P8H0</accession>
<gene>
    <name evidence="7" type="ORF">OT_ostta13g03080</name>
</gene>
<reference evidence="7 8" key="2">
    <citation type="journal article" date="2014" name="BMC Genomics">
        <title>An improved genome of the model marine alga Ostreococcus tauri unfolds by assessing Illumina de novo assemblies.</title>
        <authorList>
            <person name="Blanc-Mathieu R."/>
            <person name="Verhelst B."/>
            <person name="Derelle E."/>
            <person name="Rombauts S."/>
            <person name="Bouget F.Y."/>
            <person name="Carre I."/>
            <person name="Chateau A."/>
            <person name="Eyre-Walker A."/>
            <person name="Grimsley N."/>
            <person name="Moreau H."/>
            <person name="Piegu B."/>
            <person name="Rivals E."/>
            <person name="Schackwitz W."/>
            <person name="Van de Peer Y."/>
            <person name="Piganeau G."/>
        </authorList>
    </citation>
    <scope>NUCLEOTIDE SEQUENCE [LARGE SCALE GENOMIC DNA]</scope>
    <source>
        <strain evidence="8">OTTH 0595 / CCAP 157/2 / RCC745</strain>
    </source>
</reference>
<dbReference type="InterPro" id="IPR020472">
    <property type="entry name" value="WD40_PAC1"/>
</dbReference>
<dbReference type="GO" id="GO:0008270">
    <property type="term" value="F:zinc ion binding"/>
    <property type="evidence" value="ECO:0007669"/>
    <property type="project" value="UniProtKB-KW"/>
</dbReference>
<dbReference type="InterPro" id="IPR001841">
    <property type="entry name" value="Znf_RING"/>
</dbReference>
<dbReference type="InterPro" id="IPR036322">
    <property type="entry name" value="WD40_repeat_dom_sf"/>
</dbReference>
<dbReference type="KEGG" id="ota:OT_ostta13g03080"/>
<dbReference type="Gene3D" id="2.130.10.10">
    <property type="entry name" value="YVTN repeat-like/Quinoprotein amine dehydrogenase"/>
    <property type="match status" value="2"/>
</dbReference>
<dbReference type="InterPro" id="IPR013083">
    <property type="entry name" value="Znf_RING/FYVE/PHD"/>
</dbReference>
<evidence type="ECO:0000256" key="3">
    <source>
        <dbReference type="PROSITE-ProRule" id="PRU00175"/>
    </source>
</evidence>
<feature type="region of interest" description="Disordered" evidence="5">
    <location>
        <begin position="611"/>
        <end position="630"/>
    </location>
</feature>
<dbReference type="STRING" id="70448.A0A096P8H0"/>
<evidence type="ECO:0000256" key="1">
    <source>
        <dbReference type="ARBA" id="ARBA00022574"/>
    </source>
</evidence>
<dbReference type="SUPFAM" id="SSF57850">
    <property type="entry name" value="RING/U-box"/>
    <property type="match status" value="1"/>
</dbReference>
<dbReference type="Pfam" id="PF13639">
    <property type="entry name" value="zf-RING_2"/>
    <property type="match status" value="1"/>
</dbReference>
<dbReference type="Pfam" id="PF00400">
    <property type="entry name" value="WD40"/>
    <property type="match status" value="2"/>
</dbReference>
<organism evidence="7 8">
    <name type="scientific">Ostreococcus tauri</name>
    <name type="common">Marine green alga</name>
    <dbReference type="NCBI Taxonomy" id="70448"/>
    <lineage>
        <taxon>Eukaryota</taxon>
        <taxon>Viridiplantae</taxon>
        <taxon>Chlorophyta</taxon>
        <taxon>Mamiellophyceae</taxon>
        <taxon>Mamiellales</taxon>
        <taxon>Bathycoccaceae</taxon>
        <taxon>Ostreococcus</taxon>
    </lineage>
</organism>
<evidence type="ECO:0000313" key="7">
    <source>
        <dbReference type="EMBL" id="CEG00238.1"/>
    </source>
</evidence>
<feature type="repeat" description="WD" evidence="4">
    <location>
        <begin position="297"/>
        <end position="324"/>
    </location>
</feature>
<dbReference type="Proteomes" id="UP000009170">
    <property type="component" value="Unassembled WGS sequence"/>
</dbReference>
<dbReference type="EMBL" id="CAID01000013">
    <property type="protein sequence ID" value="CEG00238.1"/>
    <property type="molecule type" value="Genomic_DNA"/>
</dbReference>
<dbReference type="GeneID" id="9837375"/>
<dbReference type="InterPro" id="IPR019775">
    <property type="entry name" value="WD40_repeat_CS"/>
</dbReference>
<dbReference type="PROSITE" id="PS50294">
    <property type="entry name" value="WD_REPEATS_REGION"/>
    <property type="match status" value="1"/>
</dbReference>
<sequence>MSTWSVVERRANEHSSCVKSADLTTTSDGRVISLTASADGEVLARVRAGEGASARWDPLARARAHDGCVKRARVRGESVASASHDKTARIWTLPRRSDGEDDARPSTTPITLRGHSDYVVDCVWAEDAVFGDIVATASADGSVRLWRAQSGECLTSVDVRDHGVGSATCVDACVTDDAPGTASDHCVLVVGMMDGTVRFYHVRTGECCLILMGHLGAVTDVTTPDSPNERSIVANRRRARFAYGCRDGSLGCFDLSSLSRADGGRTVAVADVRHVMRRSSHPEADLESATRVKFIEPSAHTIASSSEDGTVRLWNVQSGTCTHIISGQASGSSIDCVSMLANVLTCGGSDGSVTVWEMEQANAHDVVIEDEAPQGTLMTRADLALRWLLREKTVQVRVDDASDVEDALLSAAFEAADSEARALLAVHIDEDTNIDSCSVCREAFDVHQELSQLPCTHVFHTNCVLPWMRVSHQCPLCREVNYYSGAPQELSCIRIFESRRGVRALVEAEFVPNYDALPEVLRLLQQELGVSTEPMPELRDANAVALTPFSPGPIANIRRSPRKLKPPPQELVYRAPSMPPPKPPTWHHFARSNSQRREVAVPVRVKNGFMKQPQTAPRSSGGGISRNVSGKPVVVRSTPRVGQVIGETPAMRARPGIVADTPIGALGSGLANGVPTPARAQLHTPRRIAWGTPAPKKSRFN</sequence>
<reference evidence="8" key="1">
    <citation type="journal article" date="2006" name="Proc. Natl. Acad. Sci. U.S.A.">
        <title>Genome analysis of the smallest free-living eukaryote Ostreococcus tauri unveils many unique features.</title>
        <authorList>
            <person name="Derelle E."/>
            <person name="Ferraz C."/>
            <person name="Rombauts S."/>
            <person name="Rouze P."/>
            <person name="Worden A.Z."/>
            <person name="Robbens S."/>
            <person name="Partensky F."/>
            <person name="Degroeve S."/>
            <person name="Echeynie S."/>
            <person name="Cooke R."/>
            <person name="Saeys Y."/>
            <person name="Wuyts J."/>
            <person name="Jabbari K."/>
            <person name="Bowler C."/>
            <person name="Panaud O."/>
            <person name="Piegu B."/>
            <person name="Ball S.G."/>
            <person name="Ral J.-P."/>
            <person name="Bouget F.-Y."/>
            <person name="Piganeau G."/>
            <person name="De Baets B."/>
            <person name="Picard A."/>
            <person name="Delseny M."/>
            <person name="Demaille J."/>
            <person name="Van de Peer Y."/>
            <person name="Moreau H."/>
        </authorList>
    </citation>
    <scope>NUCLEOTIDE SEQUENCE [LARGE SCALE GENOMIC DNA]</scope>
    <source>
        <strain evidence="8">OTTH 0595 / CCAP 157/2 / RCC745</strain>
    </source>
</reference>
<dbReference type="PROSITE" id="PS00678">
    <property type="entry name" value="WD_REPEATS_1"/>
    <property type="match status" value="1"/>
</dbReference>
<feature type="repeat" description="WD" evidence="4">
    <location>
        <begin position="112"/>
        <end position="156"/>
    </location>
</feature>
<dbReference type="SUPFAM" id="SSF50978">
    <property type="entry name" value="WD40 repeat-like"/>
    <property type="match status" value="1"/>
</dbReference>
<evidence type="ECO:0000256" key="2">
    <source>
        <dbReference type="ARBA" id="ARBA00022737"/>
    </source>
</evidence>
<keyword evidence="8" id="KW-1185">Reference proteome</keyword>
<dbReference type="Gene3D" id="3.30.40.10">
    <property type="entry name" value="Zinc/RING finger domain, C3HC4 (zinc finger)"/>
    <property type="match status" value="1"/>
</dbReference>
<proteinExistence type="predicted"/>
<keyword evidence="3" id="KW-0862">Zinc</keyword>
<dbReference type="SMART" id="SM00320">
    <property type="entry name" value="WD40"/>
    <property type="match status" value="6"/>
</dbReference>
<keyword evidence="3" id="KW-0863">Zinc-finger</keyword>
<feature type="domain" description="RING-type" evidence="6">
    <location>
        <begin position="437"/>
        <end position="478"/>
    </location>
</feature>
<keyword evidence="1 4" id="KW-0853">WD repeat</keyword>
<protein>
    <submittedName>
        <fullName evidence="7">WD40/YVTN repeat-like-containing domain</fullName>
    </submittedName>
</protein>
<comment type="caution">
    <text evidence="7">The sequence shown here is derived from an EMBL/GenBank/DDBJ whole genome shotgun (WGS) entry which is preliminary data.</text>
</comment>
<name>A0A096P8H0_OSTTA</name>
<dbReference type="PRINTS" id="PR00320">
    <property type="entry name" value="GPROTEINBRPT"/>
</dbReference>
<keyword evidence="2" id="KW-0677">Repeat</keyword>
<dbReference type="InterPro" id="IPR001680">
    <property type="entry name" value="WD40_rpt"/>
</dbReference>
<evidence type="ECO:0000259" key="6">
    <source>
        <dbReference type="PROSITE" id="PS50089"/>
    </source>
</evidence>
<dbReference type="PROSITE" id="PS50089">
    <property type="entry name" value="ZF_RING_2"/>
    <property type="match status" value="1"/>
</dbReference>
<dbReference type="InParanoid" id="A0A096P8H0"/>
<keyword evidence="3" id="KW-0479">Metal-binding</keyword>
<dbReference type="OrthoDB" id="3365801at2759"/>